<feature type="chain" id="PRO_5045371858" evidence="2">
    <location>
        <begin position="24"/>
        <end position="166"/>
    </location>
</feature>
<dbReference type="InterPro" id="IPR010895">
    <property type="entry name" value="CHRD"/>
</dbReference>
<proteinExistence type="predicted"/>
<keyword evidence="1" id="KW-0472">Membrane</keyword>
<keyword evidence="1" id="KW-0812">Transmembrane</keyword>
<evidence type="ECO:0000313" key="5">
    <source>
        <dbReference type="Proteomes" id="UP001247805"/>
    </source>
</evidence>
<organism evidence="4 5">
    <name type="scientific">Paraglaciecola aquimarina</name>
    <dbReference type="NCBI Taxonomy" id="1235557"/>
    <lineage>
        <taxon>Bacteria</taxon>
        <taxon>Pseudomonadati</taxon>
        <taxon>Pseudomonadota</taxon>
        <taxon>Gammaproteobacteria</taxon>
        <taxon>Alteromonadales</taxon>
        <taxon>Alteromonadaceae</taxon>
        <taxon>Paraglaciecola</taxon>
    </lineage>
</organism>
<evidence type="ECO:0000313" key="4">
    <source>
        <dbReference type="EMBL" id="MDU0354687.1"/>
    </source>
</evidence>
<dbReference type="PROSITE" id="PS50933">
    <property type="entry name" value="CHRD"/>
    <property type="match status" value="1"/>
</dbReference>
<dbReference type="RefSeq" id="WP_316026271.1">
    <property type="nucleotide sequence ID" value="NZ_JAWDIO010000002.1"/>
</dbReference>
<gene>
    <name evidence="4" type="ORF">RS130_12850</name>
</gene>
<feature type="signal peptide" evidence="2">
    <location>
        <begin position="1"/>
        <end position="23"/>
    </location>
</feature>
<dbReference type="EMBL" id="JAWDIO010000002">
    <property type="protein sequence ID" value="MDU0354687.1"/>
    <property type="molecule type" value="Genomic_DNA"/>
</dbReference>
<feature type="transmembrane region" description="Helical" evidence="1">
    <location>
        <begin position="142"/>
        <end position="161"/>
    </location>
</feature>
<dbReference type="SMART" id="SM00754">
    <property type="entry name" value="CHRD"/>
    <property type="match status" value="1"/>
</dbReference>
<accession>A0ABU3SXP3</accession>
<name>A0ABU3SXP3_9ALTE</name>
<dbReference type="Proteomes" id="UP001247805">
    <property type="component" value="Unassembled WGS sequence"/>
</dbReference>
<keyword evidence="5" id="KW-1185">Reference proteome</keyword>
<keyword evidence="1" id="KW-1133">Transmembrane helix</keyword>
<evidence type="ECO:0000256" key="2">
    <source>
        <dbReference type="SAM" id="SignalP"/>
    </source>
</evidence>
<evidence type="ECO:0000259" key="3">
    <source>
        <dbReference type="PROSITE" id="PS50933"/>
    </source>
</evidence>
<sequence>MKIKLLRVFVVVISLAMSLSTQATVISLTSNLDGAQANAGAGSGSMGTGVASMMFDDATNGFSWKISWSGLTGNVTVAHFHGAALFNQNAGVQLPLSVVANSANGNSVLTDEQATDLLAGLWYINIHTDAFPAGEIRGQVSVPAPSGTFLLIPLMMALYYVRRKQV</sequence>
<feature type="domain" description="CHRD" evidence="3">
    <location>
        <begin position="24"/>
        <end position="145"/>
    </location>
</feature>
<protein>
    <submittedName>
        <fullName evidence="4">CHRD domain-containing protein</fullName>
    </submittedName>
</protein>
<dbReference type="Pfam" id="PF07452">
    <property type="entry name" value="CHRD"/>
    <property type="match status" value="1"/>
</dbReference>
<reference evidence="4 5" key="1">
    <citation type="submission" date="2023-10" db="EMBL/GenBank/DDBJ databases">
        <title>Glaciecola aquimarina strain GGW-M5 nov., isolated from a coastal seawater.</title>
        <authorList>
            <person name="Bayburt H."/>
            <person name="Kim J.M."/>
            <person name="Choi B.J."/>
            <person name="Jeon C.O."/>
        </authorList>
    </citation>
    <scope>NUCLEOTIDE SEQUENCE [LARGE SCALE GENOMIC DNA]</scope>
    <source>
        <strain evidence="4 5">KCTC 32108</strain>
    </source>
</reference>
<comment type="caution">
    <text evidence="4">The sequence shown here is derived from an EMBL/GenBank/DDBJ whole genome shotgun (WGS) entry which is preliminary data.</text>
</comment>
<evidence type="ECO:0000256" key="1">
    <source>
        <dbReference type="SAM" id="Phobius"/>
    </source>
</evidence>
<keyword evidence="2" id="KW-0732">Signal</keyword>